<reference evidence="3" key="1">
    <citation type="journal article" date="2013" name="Environ. Microbiol.">
        <title>Microbiota from the distal guts of lean and obese adolescents exhibit partial functional redundancy besides clear differences in community structure.</title>
        <authorList>
            <person name="Ferrer M."/>
            <person name="Ruiz A."/>
            <person name="Lanza F."/>
            <person name="Haange S.B."/>
            <person name="Oberbach A."/>
            <person name="Till H."/>
            <person name="Bargiela R."/>
            <person name="Campoy C."/>
            <person name="Segura M.T."/>
            <person name="Richter M."/>
            <person name="von Bergen M."/>
            <person name="Seifert J."/>
            <person name="Suarez A."/>
        </authorList>
    </citation>
    <scope>NUCLEOTIDE SEQUENCE</scope>
</reference>
<proteinExistence type="predicted"/>
<dbReference type="AlphaFoldDB" id="K1SZB8"/>
<feature type="region of interest" description="Disordered" evidence="1">
    <location>
        <begin position="20"/>
        <end position="86"/>
    </location>
</feature>
<evidence type="ECO:0000313" key="3">
    <source>
        <dbReference type="EMBL" id="EKC59080.1"/>
    </source>
</evidence>
<dbReference type="PANTHER" id="PTHR22683">
    <property type="entry name" value="SPORULATION PROTEIN RELATED"/>
    <property type="match status" value="1"/>
</dbReference>
<organism evidence="3">
    <name type="scientific">human gut metagenome</name>
    <dbReference type="NCBI Taxonomy" id="408170"/>
    <lineage>
        <taxon>unclassified sequences</taxon>
        <taxon>metagenomes</taxon>
        <taxon>organismal metagenomes</taxon>
    </lineage>
</organism>
<dbReference type="InterPro" id="IPR041027">
    <property type="entry name" value="FtsK_alpha"/>
</dbReference>
<accession>K1SZB8</accession>
<comment type="caution">
    <text evidence="3">The sequence shown here is derived from an EMBL/GenBank/DDBJ whole genome shotgun (WGS) entry which is preliminary data.</text>
</comment>
<dbReference type="Gene3D" id="3.30.980.40">
    <property type="match status" value="1"/>
</dbReference>
<evidence type="ECO:0000256" key="1">
    <source>
        <dbReference type="SAM" id="MobiDB-lite"/>
    </source>
</evidence>
<gene>
    <name evidence="3" type="ORF">LEA_13549</name>
</gene>
<feature type="compositionally biased region" description="Basic and acidic residues" evidence="1">
    <location>
        <begin position="65"/>
        <end position="78"/>
    </location>
</feature>
<feature type="non-terminal residue" evidence="3">
    <location>
        <position position="1"/>
    </location>
</feature>
<feature type="domain" description="FtsK alpha" evidence="2">
    <location>
        <begin position="121"/>
        <end position="209"/>
    </location>
</feature>
<name>K1SZB8_9ZZZZ</name>
<protein>
    <submittedName>
        <fullName evidence="3">FtsK/SpoIIIE family protein</fullName>
    </submittedName>
</protein>
<feature type="non-terminal residue" evidence="3">
    <location>
        <position position="212"/>
    </location>
</feature>
<dbReference type="Pfam" id="PF17854">
    <property type="entry name" value="FtsK_alpha"/>
    <property type="match status" value="1"/>
</dbReference>
<dbReference type="PANTHER" id="PTHR22683:SF41">
    <property type="entry name" value="DNA TRANSLOCASE FTSK"/>
    <property type="match status" value="1"/>
</dbReference>
<evidence type="ECO:0000259" key="2">
    <source>
        <dbReference type="Pfam" id="PF17854"/>
    </source>
</evidence>
<sequence>PEPAAKKDYKAQFDALISEQKELPHQLPPLVLDAEPEKIPTLSEEPKQVQEDPAEEFQPLVVPSKPKEAPAETPKAEPAEELPPLVQPEDDKIKREDVRQEAAQIAAEIQTAPAPPEYRYPPVDLLRRSTGAAADGTQEMRQNAERLADTLQSFNIEANIVNVTRGPSVTRYELELSRGTKLSKVTNLADDIALALGASGVRIAAIPDKISV</sequence>
<dbReference type="EMBL" id="AJWY01009191">
    <property type="protein sequence ID" value="EKC59080.1"/>
    <property type="molecule type" value="Genomic_DNA"/>
</dbReference>
<dbReference type="InterPro" id="IPR050206">
    <property type="entry name" value="FtsK/SpoIIIE/SftA"/>
</dbReference>